<dbReference type="PANTHER" id="PTHR46035">
    <property type="entry name" value="TETRATRICOPEPTIDE REPEAT PROTEIN 4"/>
    <property type="match status" value="1"/>
</dbReference>
<dbReference type="PROSITE" id="PS50005">
    <property type="entry name" value="TPR"/>
    <property type="match status" value="1"/>
</dbReference>
<dbReference type="CDD" id="cd21381">
    <property type="entry name" value="CTWD_TTC4"/>
    <property type="match status" value="1"/>
</dbReference>
<dbReference type="Gene3D" id="1.25.40.10">
    <property type="entry name" value="Tetratricopeptide repeat domain"/>
    <property type="match status" value="1"/>
</dbReference>
<dbReference type="GO" id="GO:0006457">
    <property type="term" value="P:protein folding"/>
    <property type="evidence" value="ECO:0007669"/>
    <property type="project" value="TreeGrafter"/>
</dbReference>
<feature type="coiled-coil region" evidence="5">
    <location>
        <begin position="178"/>
        <end position="206"/>
    </location>
</feature>
<feature type="domain" description="Cns1/TTC4 wheel" evidence="6">
    <location>
        <begin position="244"/>
        <end position="360"/>
    </location>
</feature>
<dbReference type="GO" id="GO:0005634">
    <property type="term" value="C:nucleus"/>
    <property type="evidence" value="ECO:0007669"/>
    <property type="project" value="TreeGrafter"/>
</dbReference>
<dbReference type="Pfam" id="PF18972">
    <property type="entry name" value="Wheel"/>
    <property type="match status" value="1"/>
</dbReference>
<dbReference type="AlphaFoldDB" id="Q6CVR7"/>
<dbReference type="SUPFAM" id="SSF48452">
    <property type="entry name" value="TPR-like"/>
    <property type="match status" value="1"/>
</dbReference>
<proteinExistence type="inferred from homology"/>
<dbReference type="SMART" id="SM00028">
    <property type="entry name" value="TPR"/>
    <property type="match status" value="3"/>
</dbReference>
<feature type="repeat" description="TPR" evidence="4">
    <location>
        <begin position="142"/>
        <end position="175"/>
    </location>
</feature>
<reference evidence="7 8" key="1">
    <citation type="journal article" date="2004" name="Nature">
        <title>Genome evolution in yeasts.</title>
        <authorList>
            <consortium name="Genolevures"/>
            <person name="Dujon B."/>
            <person name="Sherman D."/>
            <person name="Fischer G."/>
            <person name="Durrens P."/>
            <person name="Casaregola S."/>
            <person name="Lafontaine I."/>
            <person name="de Montigny J."/>
            <person name="Marck C."/>
            <person name="Neuveglise C."/>
            <person name="Talla E."/>
            <person name="Goffard N."/>
            <person name="Frangeul L."/>
            <person name="Aigle M."/>
            <person name="Anthouard V."/>
            <person name="Babour A."/>
            <person name="Barbe V."/>
            <person name="Barnay S."/>
            <person name="Blanchin S."/>
            <person name="Beckerich J.M."/>
            <person name="Beyne E."/>
            <person name="Bleykasten C."/>
            <person name="Boisrame A."/>
            <person name="Boyer J."/>
            <person name="Cattolico L."/>
            <person name="Confanioleri F."/>
            <person name="de Daruvar A."/>
            <person name="Despons L."/>
            <person name="Fabre E."/>
            <person name="Fairhead C."/>
            <person name="Ferry-Dumazet H."/>
            <person name="Groppi A."/>
            <person name="Hantraye F."/>
            <person name="Hennequin C."/>
            <person name="Jauniaux N."/>
            <person name="Joyet P."/>
            <person name="Kachouri R."/>
            <person name="Kerrest A."/>
            <person name="Koszul R."/>
            <person name="Lemaire M."/>
            <person name="Lesur I."/>
            <person name="Ma L."/>
            <person name="Muller H."/>
            <person name="Nicaud J.M."/>
            <person name="Nikolski M."/>
            <person name="Oztas S."/>
            <person name="Ozier-Kalogeropoulos O."/>
            <person name="Pellenz S."/>
            <person name="Potier S."/>
            <person name="Richard G.F."/>
            <person name="Straub M.L."/>
            <person name="Suleau A."/>
            <person name="Swennene D."/>
            <person name="Tekaia F."/>
            <person name="Wesolowski-Louvel M."/>
            <person name="Westhof E."/>
            <person name="Wirth B."/>
            <person name="Zeniou-Meyer M."/>
            <person name="Zivanovic I."/>
            <person name="Bolotin-Fukuhara M."/>
            <person name="Thierry A."/>
            <person name="Bouchier C."/>
            <person name="Caudron B."/>
            <person name="Scarpelli C."/>
            <person name="Gaillardin C."/>
            <person name="Weissenbach J."/>
            <person name="Wincker P."/>
            <person name="Souciet J.L."/>
        </authorList>
    </citation>
    <scope>NUCLEOTIDE SEQUENCE [LARGE SCALE GENOMIC DNA]</scope>
    <source>
        <strain evidence="8">ATCC 8585 / CBS 2359 / DSM 70799 / NBRC 1267 / NRRL Y-1140 / WM37</strain>
    </source>
</reference>
<sequence>MEKPKRYVPGPNDPLLPPQLSEFQNKTTDEVLEELNKMPFFMNKLDPDESNVELEALKAMAYEGEPHEIATNFKNQGNDLYKGKRFKDARAMYLKALDVKCDVLSINESLYLNLAACELEIKNYRSCINYCREALKLNAKNVKAFFRIGKAYLELGRFEDSLEAVQVGLAVDPENGALKSIQSKATEKLKRKKELENRTLAQKQKEKELQEFLDLAVQIRNITLVDTKQPAGLLKDTKLTLENPTDFESQLIFPAMVLYPTTDEFDFIASVSELSTPNDLLDVVLNRPAEWFAQPGHKDFTASKLHAYMETLSGGLIKIGKKVTFHDVLKMEKPKAPLFDKSLRVYFVPKTEAQGWLDNWDKNAAIMKRL</sequence>
<keyword evidence="2 4" id="KW-0802">TPR repeat</keyword>
<dbReference type="InParanoid" id="Q6CVR7"/>
<dbReference type="eggNOG" id="KOG0551">
    <property type="taxonomic scope" value="Eukaryota"/>
</dbReference>
<evidence type="ECO:0000313" key="8">
    <source>
        <dbReference type="Proteomes" id="UP000000598"/>
    </source>
</evidence>
<gene>
    <name evidence="7" type="ORF">KLLA0_B09966g</name>
</gene>
<accession>Q6CVR7</accession>
<dbReference type="FunCoup" id="Q6CVR7">
    <property type="interactions" value="1322"/>
</dbReference>
<evidence type="ECO:0000256" key="4">
    <source>
        <dbReference type="PROSITE-ProRule" id="PRU00339"/>
    </source>
</evidence>
<evidence type="ECO:0000256" key="2">
    <source>
        <dbReference type="ARBA" id="ARBA00022803"/>
    </source>
</evidence>
<dbReference type="KEGG" id="kla:KLLA0_B09966g"/>
<dbReference type="GO" id="GO:0005829">
    <property type="term" value="C:cytosol"/>
    <property type="evidence" value="ECO:0007669"/>
    <property type="project" value="TreeGrafter"/>
</dbReference>
<evidence type="ECO:0000256" key="3">
    <source>
        <dbReference type="ARBA" id="ARBA00023602"/>
    </source>
</evidence>
<dbReference type="GO" id="GO:0051879">
    <property type="term" value="F:Hsp90 protein binding"/>
    <property type="evidence" value="ECO:0007669"/>
    <property type="project" value="InterPro"/>
</dbReference>
<dbReference type="PaxDb" id="284590-Q6CVR7"/>
<dbReference type="PANTHER" id="PTHR46035:SF1">
    <property type="entry name" value="TETRATRICOPEPTIDE REPEAT PROTEIN 4"/>
    <property type="match status" value="1"/>
</dbReference>
<keyword evidence="8" id="KW-1185">Reference proteome</keyword>
<dbReference type="HOGENOM" id="CLU_040446_1_0_1"/>
<dbReference type="Pfam" id="PF14559">
    <property type="entry name" value="TPR_19"/>
    <property type="match status" value="1"/>
</dbReference>
<evidence type="ECO:0000256" key="1">
    <source>
        <dbReference type="ARBA" id="ARBA00022737"/>
    </source>
</evidence>
<comment type="similarity">
    <text evidence="3">Belongs to the TTC4 family.</text>
</comment>
<protein>
    <submittedName>
        <fullName evidence="7">KLLA0B09966p</fullName>
    </submittedName>
</protein>
<dbReference type="STRING" id="284590.Q6CVR7"/>
<dbReference type="EMBL" id="CR382122">
    <property type="protein sequence ID" value="CAH02365.1"/>
    <property type="molecule type" value="Genomic_DNA"/>
</dbReference>
<keyword evidence="5" id="KW-0175">Coiled coil</keyword>
<dbReference type="GO" id="GO:0030544">
    <property type="term" value="F:Hsp70 protein binding"/>
    <property type="evidence" value="ECO:0007669"/>
    <property type="project" value="TreeGrafter"/>
</dbReference>
<dbReference type="OMA" id="WRAAQCA"/>
<organism evidence="7 8">
    <name type="scientific">Kluyveromyces lactis (strain ATCC 8585 / CBS 2359 / DSM 70799 / NBRC 1267 / NRRL Y-1140 / WM37)</name>
    <name type="common">Yeast</name>
    <name type="synonym">Candida sphaerica</name>
    <dbReference type="NCBI Taxonomy" id="284590"/>
    <lineage>
        <taxon>Eukaryota</taxon>
        <taxon>Fungi</taxon>
        <taxon>Dikarya</taxon>
        <taxon>Ascomycota</taxon>
        <taxon>Saccharomycotina</taxon>
        <taxon>Saccharomycetes</taxon>
        <taxon>Saccharomycetales</taxon>
        <taxon>Saccharomycetaceae</taxon>
        <taxon>Kluyveromyces</taxon>
    </lineage>
</organism>
<evidence type="ECO:0000313" key="7">
    <source>
        <dbReference type="EMBL" id="CAH02365.1"/>
    </source>
</evidence>
<keyword evidence="1" id="KW-0677">Repeat</keyword>
<evidence type="ECO:0000256" key="5">
    <source>
        <dbReference type="SAM" id="Coils"/>
    </source>
</evidence>
<name>Q6CVR7_KLULA</name>
<evidence type="ECO:0000259" key="6">
    <source>
        <dbReference type="Pfam" id="PF18972"/>
    </source>
</evidence>
<dbReference type="Proteomes" id="UP000000598">
    <property type="component" value="Chromosome B"/>
</dbReference>
<dbReference type="PROSITE" id="PS50293">
    <property type="entry name" value="TPR_REGION"/>
    <property type="match status" value="1"/>
</dbReference>
<dbReference type="InterPro" id="IPR019734">
    <property type="entry name" value="TPR_rpt"/>
</dbReference>
<dbReference type="InterPro" id="IPR011990">
    <property type="entry name" value="TPR-like_helical_dom_sf"/>
</dbReference>
<dbReference type="InterPro" id="IPR044059">
    <property type="entry name" value="Csn1/TTC4_wheel"/>
</dbReference>